<protein>
    <recommendedName>
        <fullName evidence="4">DUF4283 domain-containing protein</fullName>
    </recommendedName>
</protein>
<evidence type="ECO:0000313" key="2">
    <source>
        <dbReference type="EMBL" id="KAK0576149.1"/>
    </source>
</evidence>
<dbReference type="AlphaFoldDB" id="A0AA39RP78"/>
<feature type="compositionally biased region" description="Basic residues" evidence="1">
    <location>
        <begin position="229"/>
        <end position="239"/>
    </location>
</feature>
<evidence type="ECO:0000313" key="3">
    <source>
        <dbReference type="Proteomes" id="UP001168877"/>
    </source>
</evidence>
<gene>
    <name evidence="2" type="ORF">LWI29_012747</name>
</gene>
<evidence type="ECO:0008006" key="4">
    <source>
        <dbReference type="Google" id="ProtNLM"/>
    </source>
</evidence>
<comment type="caution">
    <text evidence="2">The sequence shown here is derived from an EMBL/GenBank/DDBJ whole genome shotgun (WGS) entry which is preliminary data.</text>
</comment>
<dbReference type="PANTHER" id="PTHR34427">
    <property type="entry name" value="DUF4283 DOMAIN PROTEIN"/>
    <property type="match status" value="1"/>
</dbReference>
<name>A0AA39RP78_ACESA</name>
<feature type="region of interest" description="Disordered" evidence="1">
    <location>
        <begin position="221"/>
        <end position="241"/>
    </location>
</feature>
<dbReference type="PANTHER" id="PTHR34427:SF5">
    <property type="entry name" value="DUF4283 DOMAIN-CONTAINING PROTEIN"/>
    <property type="match status" value="1"/>
</dbReference>
<keyword evidence="3" id="KW-1185">Reference proteome</keyword>
<reference evidence="2" key="1">
    <citation type="journal article" date="2022" name="Plant J.">
        <title>Strategies of tolerance reflected in two North American maple genomes.</title>
        <authorList>
            <person name="McEvoy S.L."/>
            <person name="Sezen U.U."/>
            <person name="Trouern-Trend A."/>
            <person name="McMahon S.M."/>
            <person name="Schaberg P.G."/>
            <person name="Yang J."/>
            <person name="Wegrzyn J.L."/>
            <person name="Swenson N.G."/>
        </authorList>
    </citation>
    <scope>NUCLEOTIDE SEQUENCE</scope>
    <source>
        <strain evidence="2">NS2018</strain>
    </source>
</reference>
<organism evidence="2 3">
    <name type="scientific">Acer saccharum</name>
    <name type="common">Sugar maple</name>
    <dbReference type="NCBI Taxonomy" id="4024"/>
    <lineage>
        <taxon>Eukaryota</taxon>
        <taxon>Viridiplantae</taxon>
        <taxon>Streptophyta</taxon>
        <taxon>Embryophyta</taxon>
        <taxon>Tracheophyta</taxon>
        <taxon>Spermatophyta</taxon>
        <taxon>Magnoliopsida</taxon>
        <taxon>eudicotyledons</taxon>
        <taxon>Gunneridae</taxon>
        <taxon>Pentapetalae</taxon>
        <taxon>rosids</taxon>
        <taxon>malvids</taxon>
        <taxon>Sapindales</taxon>
        <taxon>Sapindaceae</taxon>
        <taxon>Hippocastanoideae</taxon>
        <taxon>Acereae</taxon>
        <taxon>Acer</taxon>
    </lineage>
</organism>
<sequence>MSWKSEKGVEEWLSRCAVGVLKKFDNISSVSKRLSNRGISFSSSYIGDKSILYCFDSEIDRDSFLSNRFFWDDCFSSFSRWSEILIPQTRLAWIEVSRVPLHCWESSFFMKLGWLIGEPLLIDEDTVLRRRLDRGKMLVLIPHAKLSSWTVNVKMERAVVAVNLVEDKAPVCFKWLNEFLGLVSVDPSRNLNLLPEKEVADLHPSSMGGTVLGEMILESDSGKSDLGKRQHTRERRKKHMGDNIKLQKDNGVVGYVKETENREKSGRCQLGAFNSIDGVVGSSVGKVDKVERNQLMAENIKLNKASGEWGTNGGDIENKEEREEWASVGSCDLDSCDCDSIDGVVGSCVGQGGRRFKIDNYRVAHSDSVESNLANRRSVKIFGSKDGSRGGVSVSGNQVVYINFEENKDLQGVNFDSPAIDLFVDLGGLEPFVRKGKLGNSVDSSCPSIAKQSNKRFFPSRSHRMKSRSGARGFNFKVIEDVLVNKSDGRKEVVND</sequence>
<accession>A0AA39RP78</accession>
<proteinExistence type="predicted"/>
<reference evidence="2" key="2">
    <citation type="submission" date="2023-06" db="EMBL/GenBank/DDBJ databases">
        <authorList>
            <person name="Swenson N.G."/>
            <person name="Wegrzyn J.L."/>
            <person name="Mcevoy S.L."/>
        </authorList>
    </citation>
    <scope>NUCLEOTIDE SEQUENCE</scope>
    <source>
        <strain evidence="2">NS2018</strain>
        <tissue evidence="2">Leaf</tissue>
    </source>
</reference>
<dbReference type="Proteomes" id="UP001168877">
    <property type="component" value="Unassembled WGS sequence"/>
</dbReference>
<evidence type="ECO:0000256" key="1">
    <source>
        <dbReference type="SAM" id="MobiDB-lite"/>
    </source>
</evidence>
<dbReference type="EMBL" id="JAUESC010000386">
    <property type="protein sequence ID" value="KAK0576149.1"/>
    <property type="molecule type" value="Genomic_DNA"/>
</dbReference>